<name>A0AA48KYY5_9FIRM</name>
<dbReference type="KEGG" id="ips:CfP315_0257"/>
<keyword evidence="1" id="KW-1133">Transmembrane helix</keyword>
<dbReference type="EMBL" id="AP027924">
    <property type="protein sequence ID" value="BED91739.1"/>
    <property type="molecule type" value="Genomic_DNA"/>
</dbReference>
<accession>A0AA48KYY5</accession>
<evidence type="ECO:0000313" key="2">
    <source>
        <dbReference type="EMBL" id="BED91739.1"/>
    </source>
</evidence>
<feature type="transmembrane region" description="Helical" evidence="1">
    <location>
        <begin position="37"/>
        <end position="61"/>
    </location>
</feature>
<sequence>MKNAVKKHSEMYSSQNKNMKVISINKKREKIRRIYKARLMFISLVSFFIGVAVIFAFVFLIGRAMISELNTKIAIMNSEIKEIKSVNSNIEASCFINKFSNKKSN</sequence>
<evidence type="ECO:0000256" key="1">
    <source>
        <dbReference type="SAM" id="Phobius"/>
    </source>
</evidence>
<dbReference type="AlphaFoldDB" id="A0AA48KYY5"/>
<keyword evidence="1" id="KW-0812">Transmembrane</keyword>
<proteinExistence type="predicted"/>
<dbReference type="Proteomes" id="UP001337580">
    <property type="component" value="Chromosome"/>
</dbReference>
<reference evidence="2" key="1">
    <citation type="journal article" date="2023" name="ISME J.">
        <title>Emergence of putative energy parasites within Clostridia revealed by genome analysis of a novel endosymbiotic clade.</title>
        <authorList>
            <person name="Takahashi K."/>
            <person name="Kuwahara H."/>
            <person name="Horikawa Y."/>
            <person name="Izawa K."/>
            <person name="Kato D."/>
            <person name="Inagaki T."/>
            <person name="Yuki M."/>
            <person name="Ohkuma M."/>
            <person name="Hongoh Y."/>
        </authorList>
    </citation>
    <scope>NUCLEOTIDE SEQUENCE</scope>
    <source>
        <strain evidence="2">CfP3-15</strain>
    </source>
</reference>
<gene>
    <name evidence="2" type="ORF">CfP315_0257</name>
</gene>
<protein>
    <submittedName>
        <fullName evidence="2">Uncharacterized protein</fullName>
    </submittedName>
</protein>
<organism evidence="2">
    <name type="scientific">Candidatus Improbicoccus pseudotrichonymphae</name>
    <dbReference type="NCBI Taxonomy" id="3033792"/>
    <lineage>
        <taxon>Bacteria</taxon>
        <taxon>Bacillati</taxon>
        <taxon>Bacillota</taxon>
        <taxon>Clostridia</taxon>
        <taxon>Candidatus Improbicoccus</taxon>
    </lineage>
</organism>
<keyword evidence="1" id="KW-0472">Membrane</keyword>